<dbReference type="OrthoDB" id="6183764at2759"/>
<evidence type="ECO:0000313" key="1">
    <source>
        <dbReference type="EMBL" id="CAC5401868.1"/>
    </source>
</evidence>
<evidence type="ECO:0000313" key="2">
    <source>
        <dbReference type="Proteomes" id="UP000507470"/>
    </source>
</evidence>
<sequence>MTKTDTQSHCEEKIRFLQSKSTNKEVLPLPDKMLPTNIIQHESLPKATEKRSSLDLVNALRRTERLPIVFLKQNLSIVKQALSYPDSTIFEQKSQREEKDFCRVFELMMRTLKEVFAERNIGNSPDIDCPEQLTREIGRRLRLCLMGPRTFKPYHVQSI</sequence>
<dbReference type="AlphaFoldDB" id="A0A6J8CZG5"/>
<name>A0A6J8CZG5_MYTCO</name>
<keyword evidence="2" id="KW-1185">Reference proteome</keyword>
<organism evidence="1 2">
    <name type="scientific">Mytilus coruscus</name>
    <name type="common">Sea mussel</name>
    <dbReference type="NCBI Taxonomy" id="42192"/>
    <lineage>
        <taxon>Eukaryota</taxon>
        <taxon>Metazoa</taxon>
        <taxon>Spiralia</taxon>
        <taxon>Lophotrochozoa</taxon>
        <taxon>Mollusca</taxon>
        <taxon>Bivalvia</taxon>
        <taxon>Autobranchia</taxon>
        <taxon>Pteriomorphia</taxon>
        <taxon>Mytilida</taxon>
        <taxon>Mytiloidea</taxon>
        <taxon>Mytilidae</taxon>
        <taxon>Mytilinae</taxon>
        <taxon>Mytilus</taxon>
    </lineage>
</organism>
<accession>A0A6J8CZG5</accession>
<proteinExistence type="predicted"/>
<dbReference type="EMBL" id="CACVKT020006484">
    <property type="protein sequence ID" value="CAC5401868.1"/>
    <property type="molecule type" value="Genomic_DNA"/>
</dbReference>
<dbReference type="Proteomes" id="UP000507470">
    <property type="component" value="Unassembled WGS sequence"/>
</dbReference>
<gene>
    <name evidence="1" type="ORF">MCOR_35908</name>
</gene>
<protein>
    <submittedName>
        <fullName evidence="1">Uncharacterized protein</fullName>
    </submittedName>
</protein>
<reference evidence="1 2" key="1">
    <citation type="submission" date="2020-06" db="EMBL/GenBank/DDBJ databases">
        <authorList>
            <person name="Li R."/>
            <person name="Bekaert M."/>
        </authorList>
    </citation>
    <scope>NUCLEOTIDE SEQUENCE [LARGE SCALE GENOMIC DNA]</scope>
    <source>
        <strain evidence="2">wild</strain>
    </source>
</reference>